<evidence type="ECO:0008006" key="4">
    <source>
        <dbReference type="Google" id="ProtNLM"/>
    </source>
</evidence>
<proteinExistence type="predicted"/>
<sequence length="597" mass="58833">MVFPALTRSSRVAAIGVAAALLASTLVAVAAPASASGPVAAIAPATVVAPAHAGVADQLPLALGDAAVLVATPPADAPQGSADISGTIVFPAAPTTGRTFVVAYAADGDASTPVAAASVALDGTYVLRAPIGDLTLSVLSEGRAVLDTEPAAVALPAEGLTGQDVALQPSALISGAVTGPAGVSLAGNKVAVAVYPVNGSGETAVAANYVTDGGTYAVGGMPVGQYRVAFLSAAPGAVSEWWNDSPTFAKATTVQFDGSSVASGVSAVLAALRIIDSSTPTVAGTATVGQTLKVTPGAWTTGAVLSYQWYADGVAISKSTTSSLVLAAAVGGKRITVTVTGSKTGFAPKSLVSAATGAVLRLLAAPVPTVAGTATVGQTLTAKPGTWTAGTKLAYQWYVNGVAVSKATAASFKIPASAAVKTITVVVTGTKAGYATAAKRSTATAAVKGILAAPVPGIKGAALFGSRLTAAPGTWTSGTKLSYQWYANGKAIKGATSSSLALTAGLVRSRITVKVTGTKSGYISAAKVSAATGVVSYPAQAKPVSTWNCLAWAPIKGNASSMIYHVKSGAYYAKTKPEACFSSEAAAVKAGYRKSKR</sequence>
<comment type="caution">
    <text evidence="2">The sequence shown here is derived from an EMBL/GenBank/DDBJ whole genome shotgun (WGS) entry which is preliminary data.</text>
</comment>
<name>A0ABS4WUG0_9MICO</name>
<dbReference type="Gene3D" id="2.60.40.2700">
    <property type="match status" value="3"/>
</dbReference>
<dbReference type="EMBL" id="JAGIOA010000001">
    <property type="protein sequence ID" value="MBP2379788.1"/>
    <property type="molecule type" value="Genomic_DNA"/>
</dbReference>
<dbReference type="RefSeq" id="WP_210098798.1">
    <property type="nucleotide sequence ID" value="NZ_BAAAIO010000002.1"/>
</dbReference>
<evidence type="ECO:0000256" key="1">
    <source>
        <dbReference type="SAM" id="SignalP"/>
    </source>
</evidence>
<feature type="signal peptide" evidence="1">
    <location>
        <begin position="1"/>
        <end position="30"/>
    </location>
</feature>
<keyword evidence="1" id="KW-0732">Signal</keyword>
<accession>A0ABS4WUG0</accession>
<protein>
    <recommendedName>
        <fullName evidence="4">Alpha-amylase</fullName>
    </recommendedName>
</protein>
<evidence type="ECO:0000313" key="2">
    <source>
        <dbReference type="EMBL" id="MBP2379788.1"/>
    </source>
</evidence>
<gene>
    <name evidence="2" type="ORF">JOF42_003283</name>
</gene>
<evidence type="ECO:0000313" key="3">
    <source>
        <dbReference type="Proteomes" id="UP000703720"/>
    </source>
</evidence>
<reference evidence="2 3" key="1">
    <citation type="submission" date="2021-03" db="EMBL/GenBank/DDBJ databases">
        <title>Sequencing the genomes of 1000 actinobacteria strains.</title>
        <authorList>
            <person name="Klenk H.-P."/>
        </authorList>
    </citation>
    <scope>NUCLEOTIDE SEQUENCE [LARGE SCALE GENOMIC DNA]</scope>
    <source>
        <strain evidence="2 3">DSM 13468</strain>
    </source>
</reference>
<keyword evidence="3" id="KW-1185">Reference proteome</keyword>
<dbReference type="Proteomes" id="UP000703720">
    <property type="component" value="Unassembled WGS sequence"/>
</dbReference>
<organism evidence="2 3">
    <name type="scientific">Microbacterium phyllosphaerae</name>
    <dbReference type="NCBI Taxonomy" id="124798"/>
    <lineage>
        <taxon>Bacteria</taxon>
        <taxon>Bacillati</taxon>
        <taxon>Actinomycetota</taxon>
        <taxon>Actinomycetes</taxon>
        <taxon>Micrococcales</taxon>
        <taxon>Microbacteriaceae</taxon>
        <taxon>Microbacterium</taxon>
    </lineage>
</organism>
<feature type="chain" id="PRO_5046937093" description="Alpha-amylase" evidence="1">
    <location>
        <begin position="31"/>
        <end position="597"/>
    </location>
</feature>